<dbReference type="GO" id="GO:0006506">
    <property type="term" value="P:GPI anchor biosynthetic process"/>
    <property type="evidence" value="ECO:0007669"/>
    <property type="project" value="TreeGrafter"/>
</dbReference>
<evidence type="ECO:0000256" key="5">
    <source>
        <dbReference type="ARBA" id="ARBA00022989"/>
    </source>
</evidence>
<dbReference type="GO" id="GO:0030234">
    <property type="term" value="F:enzyme regulator activity"/>
    <property type="evidence" value="ECO:0007669"/>
    <property type="project" value="UniProtKB-UniRule"/>
</dbReference>
<comment type="subcellular location">
    <subcellularLocation>
        <location evidence="1 7">Endoplasmic reticulum membrane</location>
        <topology evidence="1 7">Multi-pass membrane protein</topology>
    </subcellularLocation>
</comment>
<dbReference type="Pfam" id="PF07297">
    <property type="entry name" value="DPM2"/>
    <property type="match status" value="1"/>
</dbReference>
<comment type="pathway">
    <text evidence="7">Protein modification; protein glycosylation.</text>
</comment>
<evidence type="ECO:0000256" key="3">
    <source>
        <dbReference type="ARBA" id="ARBA00022692"/>
    </source>
</evidence>
<keyword evidence="4 7" id="KW-0256">Endoplasmic reticulum</keyword>
<reference evidence="8" key="1">
    <citation type="submission" date="2022-07" db="EMBL/GenBank/DDBJ databases">
        <title>Phylogenomic reconstructions and comparative analyses of Kickxellomycotina fungi.</title>
        <authorList>
            <person name="Reynolds N.K."/>
            <person name="Stajich J.E."/>
            <person name="Barry K."/>
            <person name="Grigoriev I.V."/>
            <person name="Crous P."/>
            <person name="Smith M.E."/>
        </authorList>
    </citation>
    <scope>NUCLEOTIDE SEQUENCE</scope>
    <source>
        <strain evidence="8">RSA 1196</strain>
    </source>
</reference>
<dbReference type="GO" id="GO:0005789">
    <property type="term" value="C:endoplasmic reticulum membrane"/>
    <property type="evidence" value="ECO:0007669"/>
    <property type="project" value="UniProtKB-SubCell"/>
</dbReference>
<keyword evidence="6 7" id="KW-0472">Membrane</keyword>
<comment type="caution">
    <text evidence="8">The sequence shown here is derived from an EMBL/GenBank/DDBJ whole genome shotgun (WGS) entry which is preliminary data.</text>
</comment>
<dbReference type="InterPro" id="IPR009914">
    <property type="entry name" value="DPM2"/>
</dbReference>
<dbReference type="GO" id="GO:0033185">
    <property type="term" value="C:dolichol-phosphate-mannose synthase complex"/>
    <property type="evidence" value="ECO:0007669"/>
    <property type="project" value="TreeGrafter"/>
</dbReference>
<evidence type="ECO:0000256" key="2">
    <source>
        <dbReference type="ARBA" id="ARBA00005478"/>
    </source>
</evidence>
<evidence type="ECO:0000256" key="7">
    <source>
        <dbReference type="RuleBase" id="RU365084"/>
    </source>
</evidence>
<dbReference type="AlphaFoldDB" id="A0A9W8E0D1"/>
<dbReference type="GO" id="GO:0180047">
    <property type="term" value="P:dolichol phosphate mannose biosynthetic process"/>
    <property type="evidence" value="ECO:0007669"/>
    <property type="project" value="InterPro"/>
</dbReference>
<name>A0A9W8E0D1_9FUNG</name>
<dbReference type="OrthoDB" id="311279at2759"/>
<dbReference type="Proteomes" id="UP001150925">
    <property type="component" value="Unassembled WGS sequence"/>
</dbReference>
<dbReference type="EMBL" id="JANBPY010003074">
    <property type="protein sequence ID" value="KAJ1952809.1"/>
    <property type="molecule type" value="Genomic_DNA"/>
</dbReference>
<keyword evidence="9" id="KW-1185">Reference proteome</keyword>
<accession>A0A9W8E0D1</accession>
<evidence type="ECO:0000313" key="8">
    <source>
        <dbReference type="EMBL" id="KAJ1952809.1"/>
    </source>
</evidence>
<evidence type="ECO:0000256" key="6">
    <source>
        <dbReference type="ARBA" id="ARBA00023136"/>
    </source>
</evidence>
<dbReference type="PANTHER" id="PTHR15039">
    <property type="entry name" value="DOLICHOL PHOSPHATE-MANNOSE BIOSYNTHESIS REGULATORY PROTEIN"/>
    <property type="match status" value="1"/>
</dbReference>
<comment type="similarity">
    <text evidence="2 7">Belongs to the DPM2 family.</text>
</comment>
<evidence type="ECO:0000313" key="9">
    <source>
        <dbReference type="Proteomes" id="UP001150925"/>
    </source>
</evidence>
<feature type="non-terminal residue" evidence="8">
    <location>
        <position position="86"/>
    </location>
</feature>
<dbReference type="PANTHER" id="PTHR15039:SF11">
    <property type="entry name" value="DOLICHOL PHOSPHATE-MANNOSE BIOSYNTHESIS REGULATORY PROTEIN"/>
    <property type="match status" value="1"/>
</dbReference>
<evidence type="ECO:0000256" key="1">
    <source>
        <dbReference type="ARBA" id="ARBA00004477"/>
    </source>
</evidence>
<evidence type="ECO:0000256" key="4">
    <source>
        <dbReference type="ARBA" id="ARBA00022824"/>
    </source>
</evidence>
<protein>
    <recommendedName>
        <fullName evidence="7">Dolichol phosphate-mannose biosynthesis regulatory protein</fullName>
    </recommendedName>
</protein>
<feature type="transmembrane region" description="Helical" evidence="7">
    <location>
        <begin position="12"/>
        <end position="33"/>
    </location>
</feature>
<gene>
    <name evidence="8" type="ORF">IWQ62_006139</name>
</gene>
<feature type="transmembrane region" description="Helical" evidence="7">
    <location>
        <begin position="53"/>
        <end position="74"/>
    </location>
</feature>
<comment type="function">
    <text evidence="7">Regulatory subunit of the dolichol-phosphate mannose (DPM) synthase complex; essential for the ER localization.</text>
</comment>
<proteinExistence type="inferred from homology"/>
<keyword evidence="5 7" id="KW-1133">Transmembrane helix</keyword>
<keyword evidence="3 7" id="KW-0812">Transmembrane</keyword>
<comment type="subunit">
    <text evidence="7">Component of the dolichol-phosphate mannose (DPM) synthase complex.</text>
</comment>
<sequence length="86" mass="9657">MSAGQDKAIGAFLLLFSVTAFSYYTIWTIIMPFVDDDHPAHQFFLPHEYAIRIPVVLLLVGLTVILAFLSLVMIKSEKKKAVKKST</sequence>
<organism evidence="8 9">
    <name type="scientific">Dispira parvispora</name>
    <dbReference type="NCBI Taxonomy" id="1520584"/>
    <lineage>
        <taxon>Eukaryota</taxon>
        <taxon>Fungi</taxon>
        <taxon>Fungi incertae sedis</taxon>
        <taxon>Zoopagomycota</taxon>
        <taxon>Kickxellomycotina</taxon>
        <taxon>Dimargaritomycetes</taxon>
        <taxon>Dimargaritales</taxon>
        <taxon>Dimargaritaceae</taxon>
        <taxon>Dispira</taxon>
    </lineage>
</organism>